<organism evidence="6 7">
    <name type="scientific">Nocardia vinacea</name>
    <dbReference type="NCBI Taxonomy" id="96468"/>
    <lineage>
        <taxon>Bacteria</taxon>
        <taxon>Bacillati</taxon>
        <taxon>Actinomycetota</taxon>
        <taxon>Actinomycetes</taxon>
        <taxon>Mycobacteriales</taxon>
        <taxon>Nocardiaceae</taxon>
        <taxon>Nocardia</taxon>
    </lineage>
</organism>
<keyword evidence="4" id="KW-0456">Lyase</keyword>
<dbReference type="Pfam" id="PF04828">
    <property type="entry name" value="GFA"/>
    <property type="match status" value="1"/>
</dbReference>
<dbReference type="PANTHER" id="PTHR33337">
    <property type="entry name" value="GFA DOMAIN-CONTAINING PROTEIN"/>
    <property type="match status" value="1"/>
</dbReference>
<keyword evidence="2" id="KW-0479">Metal-binding</keyword>
<dbReference type="PANTHER" id="PTHR33337:SF40">
    <property type="entry name" value="CENP-V_GFA DOMAIN-CONTAINING PROTEIN-RELATED"/>
    <property type="match status" value="1"/>
</dbReference>
<dbReference type="Gene3D" id="3.90.1590.10">
    <property type="entry name" value="glutathione-dependent formaldehyde- activating enzyme (gfa)"/>
    <property type="match status" value="1"/>
</dbReference>
<dbReference type="EMBL" id="CP109441">
    <property type="protein sequence ID" value="WUV51406.1"/>
    <property type="molecule type" value="Genomic_DNA"/>
</dbReference>
<evidence type="ECO:0000256" key="2">
    <source>
        <dbReference type="ARBA" id="ARBA00022723"/>
    </source>
</evidence>
<dbReference type="PROSITE" id="PS51891">
    <property type="entry name" value="CENP_V_GFA"/>
    <property type="match status" value="1"/>
</dbReference>
<evidence type="ECO:0000313" key="7">
    <source>
        <dbReference type="Proteomes" id="UP001432062"/>
    </source>
</evidence>
<protein>
    <submittedName>
        <fullName evidence="6">GFA family protein</fullName>
    </submittedName>
</protein>
<gene>
    <name evidence="6" type="ORF">OG563_42740</name>
</gene>
<dbReference type="SUPFAM" id="SSF51316">
    <property type="entry name" value="Mss4-like"/>
    <property type="match status" value="1"/>
</dbReference>
<dbReference type="InterPro" id="IPR006913">
    <property type="entry name" value="CENP-V/GFA"/>
</dbReference>
<evidence type="ECO:0000313" key="6">
    <source>
        <dbReference type="EMBL" id="WUV51406.1"/>
    </source>
</evidence>
<name>A0ABZ1Z7Y3_9NOCA</name>
<dbReference type="Proteomes" id="UP001432062">
    <property type="component" value="Chromosome"/>
</dbReference>
<evidence type="ECO:0000259" key="5">
    <source>
        <dbReference type="PROSITE" id="PS51891"/>
    </source>
</evidence>
<accession>A0ABZ1Z7Y3</accession>
<reference evidence="6" key="1">
    <citation type="submission" date="2022-10" db="EMBL/GenBank/DDBJ databases">
        <title>The complete genomes of actinobacterial strains from the NBC collection.</title>
        <authorList>
            <person name="Joergensen T.S."/>
            <person name="Alvarez Arevalo M."/>
            <person name="Sterndorff E.B."/>
            <person name="Faurdal D."/>
            <person name="Vuksanovic O."/>
            <person name="Mourched A.-S."/>
            <person name="Charusanti P."/>
            <person name="Shaw S."/>
            <person name="Blin K."/>
            <person name="Weber T."/>
        </authorList>
    </citation>
    <scope>NUCLEOTIDE SEQUENCE</scope>
    <source>
        <strain evidence="6">NBC_01482</strain>
    </source>
</reference>
<sequence>MREGGCLCGQIRFRAAGDVDFPHLCSCPHCQQLGGCPAMAWVDFPIEGFEWVGPGGEPRWYKTWPTTARGFCGNCGSTIAALDVGGTAIGVTMMSLDDHSDLVPVHQSSKETAVAWMPAIETTKAEVSVAGML</sequence>
<dbReference type="InterPro" id="IPR011057">
    <property type="entry name" value="Mss4-like_sf"/>
</dbReference>
<dbReference type="RefSeq" id="WP_327098915.1">
    <property type="nucleotide sequence ID" value="NZ_CP109149.1"/>
</dbReference>
<evidence type="ECO:0000256" key="1">
    <source>
        <dbReference type="ARBA" id="ARBA00005495"/>
    </source>
</evidence>
<evidence type="ECO:0000256" key="4">
    <source>
        <dbReference type="ARBA" id="ARBA00023239"/>
    </source>
</evidence>
<feature type="domain" description="CENP-V/GFA" evidence="5">
    <location>
        <begin position="2"/>
        <end position="111"/>
    </location>
</feature>
<keyword evidence="3" id="KW-0862">Zinc</keyword>
<comment type="similarity">
    <text evidence="1">Belongs to the Gfa family.</text>
</comment>
<evidence type="ECO:0000256" key="3">
    <source>
        <dbReference type="ARBA" id="ARBA00022833"/>
    </source>
</evidence>
<keyword evidence="7" id="KW-1185">Reference proteome</keyword>
<proteinExistence type="inferred from homology"/>